<comment type="similarity">
    <text evidence="2">Belongs to the NUP186/NUP192/NUP205 family.</text>
</comment>
<name>A0AAD5WZR9_9FUNG</name>
<evidence type="ECO:0000256" key="1">
    <source>
        <dbReference type="ARBA" id="ARBA00004123"/>
    </source>
</evidence>
<dbReference type="AlphaFoldDB" id="A0AAD5WZR9"/>
<evidence type="ECO:0000256" key="4">
    <source>
        <dbReference type="ARBA" id="ARBA00023242"/>
    </source>
</evidence>
<dbReference type="Proteomes" id="UP001212841">
    <property type="component" value="Unassembled WGS sequence"/>
</dbReference>
<organism evidence="6 7">
    <name type="scientific">Rhizophlyctis rosea</name>
    <dbReference type="NCBI Taxonomy" id="64517"/>
    <lineage>
        <taxon>Eukaryota</taxon>
        <taxon>Fungi</taxon>
        <taxon>Fungi incertae sedis</taxon>
        <taxon>Chytridiomycota</taxon>
        <taxon>Chytridiomycota incertae sedis</taxon>
        <taxon>Chytridiomycetes</taxon>
        <taxon>Rhizophlyctidales</taxon>
        <taxon>Rhizophlyctidaceae</taxon>
        <taxon>Rhizophlyctis</taxon>
    </lineage>
</organism>
<protein>
    <submittedName>
        <fullName evidence="6">Uncharacterized protein</fullName>
    </submittedName>
</protein>
<feature type="non-terminal residue" evidence="6">
    <location>
        <position position="934"/>
    </location>
</feature>
<proteinExistence type="inferred from homology"/>
<feature type="compositionally biased region" description="Basic and acidic residues" evidence="5">
    <location>
        <begin position="284"/>
        <end position="303"/>
    </location>
</feature>
<dbReference type="Pfam" id="PF11894">
    <property type="entry name" value="Nup192"/>
    <property type="match status" value="1"/>
</dbReference>
<evidence type="ECO:0000313" key="7">
    <source>
        <dbReference type="Proteomes" id="UP001212841"/>
    </source>
</evidence>
<evidence type="ECO:0000256" key="2">
    <source>
        <dbReference type="ARBA" id="ARBA00005892"/>
    </source>
</evidence>
<keyword evidence="4" id="KW-0539">Nucleus</keyword>
<dbReference type="GO" id="GO:0006999">
    <property type="term" value="P:nuclear pore organization"/>
    <property type="evidence" value="ECO:0007669"/>
    <property type="project" value="TreeGrafter"/>
</dbReference>
<sequence length="934" mass="103270">MLQQIQPGGAPTDSVRIVESLLDDLLTNGALANRILDCYEGIEKRRADLFAENGSGPIFQKLQQLQAGPEGAKEFVILHLQQSREEQTQLGILHFLISARFKLSADETVRLLQLLQGVTNVVNPSIHFLASALVNFHVSADDMRPQRLDLNAGQAQKLQHTIQQQNWQQATSLRGIIWLQWLRFLRIADLPTGVREVVARDLQNGHASWMEGVGKFADVYVFAKTQMLFFRDQQRSTTGDDQNGGGGIEPPYSATDVDPIIQDALLTLSEDFVDELVIQSRRDLRQMKQHDEDNARAEDERSHQYAYRQQQIPVPSQPIVTAWESLLALITTLYASRSDAARSFWTDNDKYNFISMAADVYTPRFVRSFVEMLASLSTGPESAQNAHAKLYNEQGQSSGLGILSWHLFFNQLNQYSDLLGQGGELNPEEQPLIISFLRLLQNVAQYASSARRTLVDDQHLRALDTLFRMFVGRVSVELKAALLECITAFAAPGAIDIQQQIWTYLEGGGVVPMQRFAVGSGRFGGVGEGGGVGDGILWDLENVESAGRTYPETLAFLGLVDGLVRVQRGGGLKYVEETLGKNEGRTPGVRPYVRYVIEAVLLKLGSRGFVDESERWKILEKCLSILESSLEQISFAGLYADDGSLRSMQMGLGSAAWSIGLQAGFEVLCRILGGSKLKDELFNIVDANVGQLIEGKNVTRERSKAVLSTVRILKRVLEVQTVFLRIVANAIFDGGNAGSLDLPSSMDSLDSWLAERPRTVVNLALLINCQSTVMEESDEICWVAVKILANLASSVNFPAPDKNVNVLVSILERSEFSRQIVYGFVERLELDEDEPVGKPQGDVRDDGRLMADFHPHPGSGVDESSTTPFVTVDERTGQRRGMVHAVRVAILDLLLEGLRGAGEGKSRPGVALFLLGYDVRRGVKRTEIVDPEAS</sequence>
<dbReference type="GO" id="GO:0017056">
    <property type="term" value="F:structural constituent of nuclear pore"/>
    <property type="evidence" value="ECO:0007669"/>
    <property type="project" value="TreeGrafter"/>
</dbReference>
<reference evidence="6" key="1">
    <citation type="submission" date="2020-05" db="EMBL/GenBank/DDBJ databases">
        <title>Phylogenomic resolution of chytrid fungi.</title>
        <authorList>
            <person name="Stajich J.E."/>
            <person name="Amses K."/>
            <person name="Simmons R."/>
            <person name="Seto K."/>
            <person name="Myers J."/>
            <person name="Bonds A."/>
            <person name="Quandt C.A."/>
            <person name="Barry K."/>
            <person name="Liu P."/>
            <person name="Grigoriev I."/>
            <person name="Longcore J.E."/>
            <person name="James T.Y."/>
        </authorList>
    </citation>
    <scope>NUCLEOTIDE SEQUENCE</scope>
    <source>
        <strain evidence="6">JEL0318</strain>
    </source>
</reference>
<comment type="subcellular location">
    <subcellularLocation>
        <location evidence="1">Nucleus</location>
    </subcellularLocation>
</comment>
<gene>
    <name evidence="6" type="ORF">HK097_010453</name>
</gene>
<feature type="region of interest" description="Disordered" evidence="5">
    <location>
        <begin position="235"/>
        <end position="254"/>
    </location>
</feature>
<comment type="caution">
    <text evidence="6">The sequence shown here is derived from an EMBL/GenBank/DDBJ whole genome shotgun (WGS) entry which is preliminary data.</text>
</comment>
<feature type="region of interest" description="Disordered" evidence="5">
    <location>
        <begin position="284"/>
        <end position="304"/>
    </location>
</feature>
<accession>A0AAD5WZR9</accession>
<dbReference type="InterPro" id="IPR021827">
    <property type="entry name" value="Nup186/Nup192/Nup205"/>
</dbReference>
<keyword evidence="7" id="KW-1185">Reference proteome</keyword>
<evidence type="ECO:0000256" key="5">
    <source>
        <dbReference type="SAM" id="MobiDB-lite"/>
    </source>
</evidence>
<dbReference type="PANTHER" id="PTHR31344">
    <property type="entry name" value="NUCLEAR PORE COMPLEX PROTEIN NUP205"/>
    <property type="match status" value="1"/>
</dbReference>
<dbReference type="PANTHER" id="PTHR31344:SF0">
    <property type="entry name" value="NUCLEAR PORE COMPLEX PROTEIN NUP205"/>
    <property type="match status" value="1"/>
</dbReference>
<dbReference type="EMBL" id="JADGJD010000777">
    <property type="protein sequence ID" value="KAJ3048525.1"/>
    <property type="molecule type" value="Genomic_DNA"/>
</dbReference>
<keyword evidence="3" id="KW-0813">Transport</keyword>
<dbReference type="GO" id="GO:0044611">
    <property type="term" value="C:nuclear pore inner ring"/>
    <property type="evidence" value="ECO:0007669"/>
    <property type="project" value="TreeGrafter"/>
</dbReference>
<evidence type="ECO:0000313" key="6">
    <source>
        <dbReference type="EMBL" id="KAJ3048525.1"/>
    </source>
</evidence>
<evidence type="ECO:0000256" key="3">
    <source>
        <dbReference type="ARBA" id="ARBA00022448"/>
    </source>
</evidence>